<evidence type="ECO:0000256" key="6">
    <source>
        <dbReference type="ARBA" id="ARBA00023065"/>
    </source>
</evidence>
<dbReference type="PANTHER" id="PTHR33281:SF19">
    <property type="entry name" value="VOLTAGE-DEPENDENT ANION CHANNEL-FORMING PROTEIN YNEE"/>
    <property type="match status" value="1"/>
</dbReference>
<keyword evidence="6" id="KW-0406">Ion transport</keyword>
<dbReference type="PANTHER" id="PTHR33281">
    <property type="entry name" value="UPF0187 PROTEIN YNEE"/>
    <property type="match status" value="1"/>
</dbReference>
<evidence type="ECO:0000256" key="9">
    <source>
        <dbReference type="SAM" id="Phobius"/>
    </source>
</evidence>
<evidence type="ECO:0000313" key="10">
    <source>
        <dbReference type="EMBL" id="MCF8714528.1"/>
    </source>
</evidence>
<keyword evidence="3" id="KW-1003">Cell membrane</keyword>
<evidence type="ECO:0000313" key="11">
    <source>
        <dbReference type="Proteomes" id="UP000829517"/>
    </source>
</evidence>
<keyword evidence="2" id="KW-0813">Transport</keyword>
<dbReference type="InterPro" id="IPR044669">
    <property type="entry name" value="YneE/VCCN1/2-like"/>
</dbReference>
<keyword evidence="7 9" id="KW-0472">Membrane</keyword>
<comment type="caution">
    <text evidence="10">The sequence shown here is derived from an EMBL/GenBank/DDBJ whole genome shotgun (WGS) entry which is preliminary data.</text>
</comment>
<dbReference type="Proteomes" id="UP000829517">
    <property type="component" value="Unassembled WGS sequence"/>
</dbReference>
<evidence type="ECO:0000256" key="3">
    <source>
        <dbReference type="ARBA" id="ARBA00022475"/>
    </source>
</evidence>
<feature type="transmembrane region" description="Helical" evidence="9">
    <location>
        <begin position="204"/>
        <end position="221"/>
    </location>
</feature>
<evidence type="ECO:0000256" key="4">
    <source>
        <dbReference type="ARBA" id="ARBA00022692"/>
    </source>
</evidence>
<keyword evidence="5 9" id="KW-1133">Transmembrane helix</keyword>
<evidence type="ECO:0000256" key="1">
    <source>
        <dbReference type="ARBA" id="ARBA00004651"/>
    </source>
</evidence>
<reference evidence="10 11" key="1">
    <citation type="submission" date="2021-01" db="EMBL/GenBank/DDBJ databases">
        <title>Genome sequencing of Joostella atrarenae M1-2 (= KCTC 23194).</title>
        <authorList>
            <person name="Zakaria M.R."/>
            <person name="Lam M.Q."/>
            <person name="Chong C.S."/>
        </authorList>
    </citation>
    <scope>NUCLEOTIDE SEQUENCE [LARGE SCALE GENOMIC DNA]</scope>
    <source>
        <strain evidence="10 11">M1-2</strain>
    </source>
</reference>
<evidence type="ECO:0000256" key="7">
    <source>
        <dbReference type="ARBA" id="ARBA00023136"/>
    </source>
</evidence>
<evidence type="ECO:0000256" key="5">
    <source>
        <dbReference type="ARBA" id="ARBA00022989"/>
    </source>
</evidence>
<protein>
    <submittedName>
        <fullName evidence="10">Uncharacterized protein</fullName>
    </submittedName>
</protein>
<keyword evidence="11" id="KW-1185">Reference proteome</keyword>
<gene>
    <name evidence="10" type="ORF">JM658_06755</name>
</gene>
<feature type="transmembrane region" description="Helical" evidence="9">
    <location>
        <begin position="43"/>
        <end position="63"/>
    </location>
</feature>
<dbReference type="EMBL" id="JAETXX010000003">
    <property type="protein sequence ID" value="MCF8714528.1"/>
    <property type="molecule type" value="Genomic_DNA"/>
</dbReference>
<name>A0ABS9J278_9FLAO</name>
<comment type="subcellular location">
    <subcellularLocation>
        <location evidence="1">Cell membrane</location>
        <topology evidence="1">Multi-pass membrane protein</topology>
    </subcellularLocation>
</comment>
<feature type="transmembrane region" description="Helical" evidence="9">
    <location>
        <begin position="227"/>
        <end position="246"/>
    </location>
</feature>
<dbReference type="Pfam" id="PF25539">
    <property type="entry name" value="Bestrophin_2"/>
    <property type="match status" value="1"/>
</dbReference>
<sequence>MITKKRVPIKYIFKEIRFPLLIVVFIAMLSEVPPLIIEPSSLPKIPISIATTLGIAISVLLSFKISQSYGRWWEARQVWGAIVNDSRTLVLQLQVYVDHKNPLIKKMAHTQIAWCYALTAALRKQDASEDIKSLLSSKEIKTLETQQNIPLKILGFQINTVKELFSKGDINDFSRTQLEETITRLTSSMGKCERIKNTVFPTNYSFALYIAIYLFVIFLATSEPFRLDFILELIILVLISGLFFSLEKAAYRLQDPFENKATDTPMSTISRTIDINIRQLLDEKELPEPIADKEFYKL</sequence>
<keyword evidence="4 9" id="KW-0812">Transmembrane</keyword>
<proteinExistence type="inferred from homology"/>
<organism evidence="10 11">
    <name type="scientific">Joostella atrarenae</name>
    <dbReference type="NCBI Taxonomy" id="679257"/>
    <lineage>
        <taxon>Bacteria</taxon>
        <taxon>Pseudomonadati</taxon>
        <taxon>Bacteroidota</taxon>
        <taxon>Flavobacteriia</taxon>
        <taxon>Flavobacteriales</taxon>
        <taxon>Flavobacteriaceae</taxon>
        <taxon>Joostella</taxon>
    </lineage>
</organism>
<comment type="similarity">
    <text evidence="8">Belongs to the anion channel-forming bestrophin (TC 1.A.46) family.</text>
</comment>
<evidence type="ECO:0000256" key="8">
    <source>
        <dbReference type="ARBA" id="ARBA00034708"/>
    </source>
</evidence>
<feature type="transmembrane region" description="Helical" evidence="9">
    <location>
        <begin position="20"/>
        <end position="37"/>
    </location>
</feature>
<accession>A0ABS9J278</accession>
<evidence type="ECO:0000256" key="2">
    <source>
        <dbReference type="ARBA" id="ARBA00022448"/>
    </source>
</evidence>